<evidence type="ECO:0000313" key="3">
    <source>
        <dbReference type="EMBL" id="QJH96035.1"/>
    </source>
</evidence>
<dbReference type="AlphaFoldDB" id="A0A6H1ZPV9"/>
<dbReference type="EMBL" id="MT142319">
    <property type="protein sequence ID" value="QJA78078.1"/>
    <property type="molecule type" value="Genomic_DNA"/>
</dbReference>
<dbReference type="EMBL" id="MT144637">
    <property type="protein sequence ID" value="QJH96035.1"/>
    <property type="molecule type" value="Genomic_DNA"/>
</dbReference>
<organism evidence="1">
    <name type="scientific">viral metagenome</name>
    <dbReference type="NCBI Taxonomy" id="1070528"/>
    <lineage>
        <taxon>unclassified sequences</taxon>
        <taxon>metagenomes</taxon>
        <taxon>organismal metagenomes</taxon>
    </lineage>
</organism>
<evidence type="ECO:0000313" key="2">
    <source>
        <dbReference type="EMBL" id="QJA78078.1"/>
    </source>
</evidence>
<evidence type="ECO:0000313" key="1">
    <source>
        <dbReference type="EMBL" id="QJA49315.1"/>
    </source>
</evidence>
<protein>
    <submittedName>
        <fullName evidence="1">Putative capsid protein</fullName>
    </submittedName>
</protein>
<dbReference type="InterPro" id="IPR049718">
    <property type="entry name" value="AKO59007-like"/>
</dbReference>
<proteinExistence type="predicted"/>
<sequence length="458" mass="49863">MADLSTGALLSNYSEVLKTFYLPAIQDQLNHDTILMDRIAMGPQEDVSGKNFTIEMHYGRSTGTGARADAGPLPTASYQKYKTAVVPMKYNYGRVQFTGPTIAATRSERGAYADVIDSEITGIVTDLKKELNRQLWGNGTGVLARWLSGTSTSITAQKEYRGNAAGGDGWGSTFGAKYLTENGLCEVVVLTTSGSTVTVATLTDTDLTASAVVKGTISDAFTITDASVTEAAGTFYVRAGTTATVTAASSTAGAHRREMMGLRGIVTDEDMDTITYYDGTDRGMSALPDPLQGLAVGTYSWWKAIVATSGTRYGGQRALTLKMMDKMFDDVEEVAGKDYGPDMILTTRALRREYLELCRADRRVVNEMSLDGGWTALSFNGVPLTVDNDAIDGEIYFLTLKDIARYRMSDFNWMEKDGSVFSRISGYDAYEAILFIYQELGCRRRNAQGVLCDLSYET</sequence>
<gene>
    <name evidence="2" type="ORF">MM415A01141_0013</name>
    <name evidence="1" type="ORF">TM448A01293_0008</name>
    <name evidence="3" type="ORF">TM448B00595_0025</name>
</gene>
<name>A0A6H1ZPV9_9ZZZZ</name>
<reference evidence="1" key="1">
    <citation type="submission" date="2020-03" db="EMBL/GenBank/DDBJ databases">
        <title>The deep terrestrial virosphere.</title>
        <authorList>
            <person name="Holmfeldt K."/>
            <person name="Nilsson E."/>
            <person name="Simone D."/>
            <person name="Lopez-Fernandez M."/>
            <person name="Wu X."/>
            <person name="de Brujin I."/>
            <person name="Lundin D."/>
            <person name="Andersson A."/>
            <person name="Bertilsson S."/>
            <person name="Dopson M."/>
        </authorList>
    </citation>
    <scope>NUCLEOTIDE SEQUENCE</scope>
    <source>
        <strain evidence="2">MM415A01141</strain>
        <strain evidence="1">TM448A01293</strain>
        <strain evidence="3">TM448B00595</strain>
    </source>
</reference>
<accession>A0A6H1ZPV9</accession>
<dbReference type="NCBIfam" id="NF033394">
    <property type="entry name" value="capsid_maj_Podo"/>
    <property type="match status" value="1"/>
</dbReference>
<dbReference type="EMBL" id="MT144130">
    <property type="protein sequence ID" value="QJA49315.1"/>
    <property type="molecule type" value="Genomic_DNA"/>
</dbReference>